<organism evidence="11 12">
    <name type="scientific">Candidatus Muproteobacteria bacterium RBG_16_60_9</name>
    <dbReference type="NCBI Taxonomy" id="1817755"/>
    <lineage>
        <taxon>Bacteria</taxon>
        <taxon>Pseudomonadati</taxon>
        <taxon>Pseudomonadota</taxon>
        <taxon>Candidatus Muproteobacteria</taxon>
    </lineage>
</organism>
<dbReference type="FunFam" id="3.20.20.70:FF:000037">
    <property type="entry name" value="Tryptophan synthase alpha chain"/>
    <property type="match status" value="1"/>
</dbReference>
<dbReference type="SUPFAM" id="SSF51366">
    <property type="entry name" value="Ribulose-phoshate binding barrel"/>
    <property type="match status" value="1"/>
</dbReference>
<comment type="subunit">
    <text evidence="3 9">Tetramer of two alpha and two beta chains.</text>
</comment>
<dbReference type="AlphaFoldDB" id="A0A1F6V7F6"/>
<evidence type="ECO:0000256" key="4">
    <source>
        <dbReference type="ARBA" id="ARBA00022605"/>
    </source>
</evidence>
<feature type="active site" description="Proton acceptor" evidence="9">
    <location>
        <position position="60"/>
    </location>
</feature>
<name>A0A1F6V7F6_9PROT</name>
<evidence type="ECO:0000256" key="5">
    <source>
        <dbReference type="ARBA" id="ARBA00022822"/>
    </source>
</evidence>
<dbReference type="PANTHER" id="PTHR43406:SF1">
    <property type="entry name" value="TRYPTOPHAN SYNTHASE ALPHA CHAIN, CHLOROPLASTIC"/>
    <property type="match status" value="1"/>
</dbReference>
<dbReference type="Gene3D" id="3.20.20.70">
    <property type="entry name" value="Aldolase class I"/>
    <property type="match status" value="1"/>
</dbReference>
<evidence type="ECO:0000256" key="9">
    <source>
        <dbReference type="HAMAP-Rule" id="MF_00131"/>
    </source>
</evidence>
<evidence type="ECO:0000313" key="11">
    <source>
        <dbReference type="EMBL" id="OGI65640.1"/>
    </source>
</evidence>
<evidence type="ECO:0000256" key="7">
    <source>
        <dbReference type="ARBA" id="ARBA00023239"/>
    </source>
</evidence>
<dbReference type="NCBIfam" id="TIGR00262">
    <property type="entry name" value="trpA"/>
    <property type="match status" value="1"/>
</dbReference>
<comment type="function">
    <text evidence="1 9">The alpha subunit is responsible for the aldol cleavage of indoleglycerol phosphate to indole and glyceraldehyde 3-phosphate.</text>
</comment>
<keyword evidence="7 9" id="KW-0456">Lyase</keyword>
<evidence type="ECO:0000256" key="10">
    <source>
        <dbReference type="RuleBase" id="RU003662"/>
    </source>
</evidence>
<comment type="catalytic activity">
    <reaction evidence="8 9">
        <text>(1S,2R)-1-C-(indol-3-yl)glycerol 3-phosphate + L-serine = D-glyceraldehyde 3-phosphate + L-tryptophan + H2O</text>
        <dbReference type="Rhea" id="RHEA:10532"/>
        <dbReference type="ChEBI" id="CHEBI:15377"/>
        <dbReference type="ChEBI" id="CHEBI:33384"/>
        <dbReference type="ChEBI" id="CHEBI:57912"/>
        <dbReference type="ChEBI" id="CHEBI:58866"/>
        <dbReference type="ChEBI" id="CHEBI:59776"/>
        <dbReference type="EC" id="4.2.1.20"/>
    </reaction>
</comment>
<keyword evidence="6 9" id="KW-0057">Aromatic amino acid biosynthesis</keyword>
<keyword evidence="5 9" id="KW-0822">Tryptophan biosynthesis</keyword>
<dbReference type="EMBL" id="MFSP01000105">
    <property type="protein sequence ID" value="OGI65640.1"/>
    <property type="molecule type" value="Genomic_DNA"/>
</dbReference>
<comment type="similarity">
    <text evidence="9 10">Belongs to the TrpA family.</text>
</comment>
<dbReference type="InterPro" id="IPR011060">
    <property type="entry name" value="RibuloseP-bd_barrel"/>
</dbReference>
<evidence type="ECO:0000256" key="1">
    <source>
        <dbReference type="ARBA" id="ARBA00003365"/>
    </source>
</evidence>
<comment type="pathway">
    <text evidence="2 9">Amino-acid biosynthesis; L-tryptophan biosynthesis; L-tryptophan from chorismate: step 5/5.</text>
</comment>
<dbReference type="InterPro" id="IPR002028">
    <property type="entry name" value="Trp_synthase_suA"/>
</dbReference>
<dbReference type="Proteomes" id="UP000179076">
    <property type="component" value="Unassembled WGS sequence"/>
</dbReference>
<evidence type="ECO:0000256" key="2">
    <source>
        <dbReference type="ARBA" id="ARBA00004733"/>
    </source>
</evidence>
<gene>
    <name evidence="9" type="primary">trpA</name>
    <name evidence="11" type="ORF">A2W18_11590</name>
</gene>
<dbReference type="EC" id="4.2.1.20" evidence="9"/>
<feature type="active site" description="Proton acceptor" evidence="9">
    <location>
        <position position="49"/>
    </location>
</feature>
<dbReference type="GO" id="GO:0004834">
    <property type="term" value="F:tryptophan synthase activity"/>
    <property type="evidence" value="ECO:0007669"/>
    <property type="project" value="UniProtKB-UniRule"/>
</dbReference>
<dbReference type="InterPro" id="IPR013785">
    <property type="entry name" value="Aldolase_TIM"/>
</dbReference>
<dbReference type="PANTHER" id="PTHR43406">
    <property type="entry name" value="TRYPTOPHAN SYNTHASE, ALPHA CHAIN"/>
    <property type="match status" value="1"/>
</dbReference>
<sequence>MSRLAQQFALLKKQQRSALITYAMAGDPAPWVTVPLMHALVKAGANVLELGVPFSDPMVDGPVIQRAAVRALKHGVTLEHVLGFVREFRIKDSSTPVVLMGYLNPIENIGYSAFADKAAAAGVDGVLIVDLPLEEADGMLAALAGRQLDPIFLLAPTSRPERIRAIAQTASGFVYYVSLKGVTGASHLDLGEVTEKMRTIRRLTDLPIGVGFGIGTPDMAAAVADIADAVVVGSAVVSRMEQNAAHPERLLAEVPAFVASLRAAMDRTARGASAAS</sequence>
<dbReference type="HAMAP" id="MF_00131">
    <property type="entry name" value="Trp_synth_alpha"/>
    <property type="match status" value="1"/>
</dbReference>
<dbReference type="CDD" id="cd04724">
    <property type="entry name" value="Tryptophan_synthase_alpha"/>
    <property type="match status" value="1"/>
</dbReference>
<proteinExistence type="inferred from homology"/>
<dbReference type="Pfam" id="PF00290">
    <property type="entry name" value="Trp_syntA"/>
    <property type="match status" value="1"/>
</dbReference>
<keyword evidence="4 9" id="KW-0028">Amino-acid biosynthesis</keyword>
<comment type="caution">
    <text evidence="11">The sequence shown here is derived from an EMBL/GenBank/DDBJ whole genome shotgun (WGS) entry which is preliminary data.</text>
</comment>
<evidence type="ECO:0000313" key="12">
    <source>
        <dbReference type="Proteomes" id="UP000179076"/>
    </source>
</evidence>
<evidence type="ECO:0000256" key="3">
    <source>
        <dbReference type="ARBA" id="ARBA00011270"/>
    </source>
</evidence>
<evidence type="ECO:0000256" key="8">
    <source>
        <dbReference type="ARBA" id="ARBA00049047"/>
    </source>
</evidence>
<protein>
    <recommendedName>
        <fullName evidence="9">Tryptophan synthase alpha chain</fullName>
        <ecNumber evidence="9">4.2.1.20</ecNumber>
    </recommendedName>
</protein>
<reference evidence="11 12" key="1">
    <citation type="journal article" date="2016" name="Nat. Commun.">
        <title>Thousands of microbial genomes shed light on interconnected biogeochemical processes in an aquifer system.</title>
        <authorList>
            <person name="Anantharaman K."/>
            <person name="Brown C.T."/>
            <person name="Hug L.A."/>
            <person name="Sharon I."/>
            <person name="Castelle C.J."/>
            <person name="Probst A.J."/>
            <person name="Thomas B.C."/>
            <person name="Singh A."/>
            <person name="Wilkins M.J."/>
            <person name="Karaoz U."/>
            <person name="Brodie E.L."/>
            <person name="Williams K.H."/>
            <person name="Hubbard S.S."/>
            <person name="Banfield J.F."/>
        </authorList>
    </citation>
    <scope>NUCLEOTIDE SEQUENCE [LARGE SCALE GENOMIC DNA]</scope>
</reference>
<dbReference type="UniPathway" id="UPA00035">
    <property type="reaction ID" value="UER00044"/>
</dbReference>
<evidence type="ECO:0000256" key="6">
    <source>
        <dbReference type="ARBA" id="ARBA00023141"/>
    </source>
</evidence>
<dbReference type="GO" id="GO:0005829">
    <property type="term" value="C:cytosol"/>
    <property type="evidence" value="ECO:0007669"/>
    <property type="project" value="TreeGrafter"/>
</dbReference>
<accession>A0A1F6V7F6</accession>